<reference evidence="13" key="1">
    <citation type="submission" date="2025-08" db="UniProtKB">
        <authorList>
            <consortium name="Ensembl"/>
        </authorList>
    </citation>
    <scope>IDENTIFICATION</scope>
</reference>
<feature type="region of interest" description="Disordered" evidence="12">
    <location>
        <begin position="611"/>
        <end position="697"/>
    </location>
</feature>
<keyword evidence="7" id="KW-0969">Cilium</keyword>
<evidence type="ECO:0000256" key="2">
    <source>
        <dbReference type="ARBA" id="ARBA00004120"/>
    </source>
</evidence>
<feature type="compositionally biased region" description="Polar residues" evidence="12">
    <location>
        <begin position="611"/>
        <end position="621"/>
    </location>
</feature>
<comment type="similarity">
    <text evidence="3">Belongs to the FAM161 family.</text>
</comment>
<evidence type="ECO:0000256" key="11">
    <source>
        <dbReference type="ARBA" id="ARBA00039949"/>
    </source>
</evidence>
<feature type="region of interest" description="Disordered" evidence="12">
    <location>
        <begin position="366"/>
        <end position="388"/>
    </location>
</feature>
<dbReference type="GO" id="GO:0005814">
    <property type="term" value="C:centriole"/>
    <property type="evidence" value="ECO:0007669"/>
    <property type="project" value="UniProtKB-SubCell"/>
</dbReference>
<dbReference type="InterPro" id="IPR019579">
    <property type="entry name" value="FAM161A/B"/>
</dbReference>
<evidence type="ECO:0000256" key="5">
    <source>
        <dbReference type="ARBA" id="ARBA00022794"/>
    </source>
</evidence>
<evidence type="ECO:0000256" key="4">
    <source>
        <dbReference type="ARBA" id="ARBA00022490"/>
    </source>
</evidence>
<keyword evidence="8" id="KW-0206">Cytoskeleton</keyword>
<sequence length="697" mass="81727">GRGRGLESSADREKGVKKVGRAVVKNLTKHKQDHLLEYCDKHVDFSKMCNSNQEYYLKVEELKNAHLETMAKLESMYRNKLYLKGVQPLDKKNAASNRPTWEKSSYQPLDLHKSFSDSDLSDPLGSSISDGSDRELVFEENGSEMASSAFAKQRIEKMWDGFSVEDYISHTRHSIPSSPAFRRIQKKEKAWSPKVTVPKPFQMTIREARKKEQNVKSKSQIEMENNLLKKQLEEEAECQKKFRANPVPATVFLPLYREIVQRNEERRRSVKERSKLRLLASQKPFKFLEREKQRSEIRKRQLTDLSAPEKKTNLFKAKPVPKCVYSPAVNDKLKEEELYREIRIRMRAEELLRNSSLPNSRLALKDTSKKKKHKGIEAKQTEHKPKIKSSVPDFERLHQKFQKRFMQQRQVKHLTVCEPFDLCTPYIPSNKEKILRDIQEDEEKLKETRWPYASPRRKPQIKHSSANSHLSGFGESKSPKMTESTRRRRQAIRNSLEEKRKLEEQQKRNRTKQKQRTKKLQKIVTTRAEAIDPHQSLAQMSKSKLKTFRNYEKQRMQEYLQELQEMEERVNQRPLLFERVTQKNARIAAEKRYSNRLRALGICPEFVSKKGQTTKLLQGSSAEDFKEEEEEAKAGLMLGHSQEGEEDHSRPRSQSDQSPEREEEGQSDSEAEGAFRYEHEEYENDDSEEKPSEDEAD</sequence>
<evidence type="ECO:0000256" key="3">
    <source>
        <dbReference type="ARBA" id="ARBA00006663"/>
    </source>
</evidence>
<accession>A0A8D0F031</accession>
<evidence type="ECO:0000256" key="9">
    <source>
        <dbReference type="ARBA" id="ARBA00023273"/>
    </source>
</evidence>
<evidence type="ECO:0000256" key="10">
    <source>
        <dbReference type="ARBA" id="ARBA00037165"/>
    </source>
</evidence>
<keyword evidence="9" id="KW-0966">Cell projection</keyword>
<keyword evidence="6" id="KW-0175">Coiled coil</keyword>
<keyword evidence="4" id="KW-0963">Cytoplasm</keyword>
<evidence type="ECO:0000256" key="12">
    <source>
        <dbReference type="SAM" id="MobiDB-lite"/>
    </source>
</evidence>
<dbReference type="AlphaFoldDB" id="A0A8D0F031"/>
<feature type="region of interest" description="Disordered" evidence="12">
    <location>
        <begin position="445"/>
        <end position="522"/>
    </location>
</feature>
<name>A0A8D0F031_STROC</name>
<dbReference type="Proteomes" id="UP000694551">
    <property type="component" value="Unplaced"/>
</dbReference>
<evidence type="ECO:0000313" key="14">
    <source>
        <dbReference type="Proteomes" id="UP000694551"/>
    </source>
</evidence>
<protein>
    <recommendedName>
        <fullName evidence="11">Protein FAM161A</fullName>
    </recommendedName>
</protein>
<feature type="compositionally biased region" description="Acidic residues" evidence="12">
    <location>
        <begin position="661"/>
        <end position="671"/>
    </location>
</feature>
<dbReference type="PANTHER" id="PTHR21501">
    <property type="entry name" value="PROTEIN FAM-161"/>
    <property type="match status" value="1"/>
</dbReference>
<dbReference type="GO" id="GO:0032391">
    <property type="term" value="C:photoreceptor connecting cilium"/>
    <property type="evidence" value="ECO:0007669"/>
    <property type="project" value="TreeGrafter"/>
</dbReference>
<organism evidence="13 14">
    <name type="scientific">Strix occidentalis caurina</name>
    <name type="common">northern spotted owl</name>
    <dbReference type="NCBI Taxonomy" id="311401"/>
    <lineage>
        <taxon>Eukaryota</taxon>
        <taxon>Metazoa</taxon>
        <taxon>Chordata</taxon>
        <taxon>Craniata</taxon>
        <taxon>Vertebrata</taxon>
        <taxon>Euteleostomi</taxon>
        <taxon>Archelosauria</taxon>
        <taxon>Archosauria</taxon>
        <taxon>Dinosauria</taxon>
        <taxon>Saurischia</taxon>
        <taxon>Theropoda</taxon>
        <taxon>Coelurosauria</taxon>
        <taxon>Aves</taxon>
        <taxon>Neognathae</taxon>
        <taxon>Neoaves</taxon>
        <taxon>Telluraves</taxon>
        <taxon>Strigiformes</taxon>
        <taxon>Strigidae</taxon>
        <taxon>Strix</taxon>
    </lineage>
</organism>
<comment type="function">
    <text evidence="10">Involved in ciliogenesis.</text>
</comment>
<evidence type="ECO:0000256" key="6">
    <source>
        <dbReference type="ARBA" id="ARBA00023054"/>
    </source>
</evidence>
<dbReference type="Ensembl" id="ENSSOCT00000007719.1">
    <property type="protein sequence ID" value="ENSSOCP00000007529.1"/>
    <property type="gene ID" value="ENSSOCG00000005753.1"/>
</dbReference>
<dbReference type="Pfam" id="PF10595">
    <property type="entry name" value="FAM161A_B"/>
    <property type="match status" value="1"/>
</dbReference>
<feature type="compositionally biased region" description="Basic and acidic residues" evidence="12">
    <location>
        <begin position="495"/>
        <end position="507"/>
    </location>
</feature>
<feature type="compositionally biased region" description="Basic and acidic residues" evidence="12">
    <location>
        <begin position="375"/>
        <end position="384"/>
    </location>
</feature>
<evidence type="ECO:0000256" key="7">
    <source>
        <dbReference type="ARBA" id="ARBA00023069"/>
    </source>
</evidence>
<reference evidence="13" key="2">
    <citation type="submission" date="2025-09" db="UniProtKB">
        <authorList>
            <consortium name="Ensembl"/>
        </authorList>
    </citation>
    <scope>IDENTIFICATION</scope>
</reference>
<dbReference type="InterPro" id="IPR051655">
    <property type="entry name" value="FAM161"/>
</dbReference>
<keyword evidence="14" id="KW-1185">Reference proteome</keyword>
<feature type="compositionally biased region" description="Acidic residues" evidence="12">
    <location>
        <begin position="680"/>
        <end position="697"/>
    </location>
</feature>
<dbReference type="GO" id="GO:0036064">
    <property type="term" value="C:ciliary basal body"/>
    <property type="evidence" value="ECO:0007669"/>
    <property type="project" value="TreeGrafter"/>
</dbReference>
<evidence type="ECO:0000256" key="1">
    <source>
        <dbReference type="ARBA" id="ARBA00004114"/>
    </source>
</evidence>
<dbReference type="PANTHER" id="PTHR21501:SF3">
    <property type="entry name" value="PROTEIN FAM161A"/>
    <property type="match status" value="1"/>
</dbReference>
<proteinExistence type="inferred from homology"/>
<feature type="compositionally biased region" description="Basic residues" evidence="12">
    <location>
        <begin position="508"/>
        <end position="521"/>
    </location>
</feature>
<comment type="subcellular location">
    <subcellularLocation>
        <location evidence="2">Cytoplasm</location>
        <location evidence="2">Cytoskeleton</location>
        <location evidence="2">Cilium basal body</location>
    </subcellularLocation>
    <subcellularLocation>
        <location evidence="1">Cytoplasm</location>
        <location evidence="1">Cytoskeleton</location>
        <location evidence="1">Microtubule organizing center</location>
        <location evidence="1">Centrosome</location>
        <location evidence="1">Centriole</location>
    </subcellularLocation>
</comment>
<dbReference type="GO" id="GO:0044782">
    <property type="term" value="P:cilium organization"/>
    <property type="evidence" value="ECO:0007669"/>
    <property type="project" value="TreeGrafter"/>
</dbReference>
<evidence type="ECO:0000256" key="8">
    <source>
        <dbReference type="ARBA" id="ARBA00023212"/>
    </source>
</evidence>
<evidence type="ECO:0000313" key="13">
    <source>
        <dbReference type="Ensembl" id="ENSSOCP00000007529.1"/>
    </source>
</evidence>
<keyword evidence="5" id="KW-0970">Cilium biogenesis/degradation</keyword>